<sequence>MAETRTLDPDALHARLEQFEQELPGLHARHPGTFAFANIWAERYEAILAQTPEHLKPSIERRLERIGIRWGVMPGVRVTRQMPSMPSVFLRRRSPFAIG</sequence>
<dbReference type="RefSeq" id="WP_200614400.1">
    <property type="nucleotide sequence ID" value="NZ_CP071518.1"/>
</dbReference>
<dbReference type="KEGG" id="lsf:I8J32_001665"/>
<name>A0A974Y1H8_9GAMM</name>
<protein>
    <submittedName>
        <fullName evidence="1">Uncharacterized protein</fullName>
    </submittedName>
</protein>
<organism evidence="1 2">
    <name type="scientific">Agrilutibacter solisilvae</name>
    <dbReference type="NCBI Taxonomy" id="2763317"/>
    <lineage>
        <taxon>Bacteria</taxon>
        <taxon>Pseudomonadati</taxon>
        <taxon>Pseudomonadota</taxon>
        <taxon>Gammaproteobacteria</taxon>
        <taxon>Lysobacterales</taxon>
        <taxon>Lysobacteraceae</taxon>
        <taxon>Agrilutibacter</taxon>
    </lineage>
</organism>
<dbReference type="Proteomes" id="UP000639274">
    <property type="component" value="Chromosome"/>
</dbReference>
<dbReference type="AlphaFoldDB" id="A0A974Y1H8"/>
<reference evidence="1 2" key="1">
    <citation type="submission" date="2021-03" db="EMBL/GenBank/DDBJ databases">
        <title>Lysobacter sp. nov. isolated from soil of gangwondo yeongwol, south Korea.</title>
        <authorList>
            <person name="Kim K.R."/>
            <person name="Kim K.H."/>
            <person name="Jeon C.O."/>
        </authorList>
    </citation>
    <scope>NUCLEOTIDE SEQUENCE [LARGE SCALE GENOMIC DNA]</scope>
    <source>
        <strain evidence="1 2">R19</strain>
    </source>
</reference>
<accession>A0A974Y1H8</accession>
<dbReference type="EMBL" id="CP071518">
    <property type="protein sequence ID" value="QSX78675.1"/>
    <property type="molecule type" value="Genomic_DNA"/>
</dbReference>
<evidence type="ECO:0000313" key="1">
    <source>
        <dbReference type="EMBL" id="QSX78675.1"/>
    </source>
</evidence>
<evidence type="ECO:0000313" key="2">
    <source>
        <dbReference type="Proteomes" id="UP000639274"/>
    </source>
</evidence>
<proteinExistence type="predicted"/>
<gene>
    <name evidence="1" type="ORF">I8J32_001665</name>
</gene>
<keyword evidence="2" id="KW-1185">Reference proteome</keyword>